<dbReference type="EC" id="1.1.1.284" evidence="12"/>
<dbReference type="InterPro" id="IPR011032">
    <property type="entry name" value="GroES-like_sf"/>
</dbReference>
<feature type="domain" description="Alcohol dehydrogenase-like C-terminal" evidence="13">
    <location>
        <begin position="227"/>
        <end position="358"/>
    </location>
</feature>
<comment type="cofactor">
    <cofactor evidence="1 12">
        <name>Zn(2+)</name>
        <dbReference type="ChEBI" id="CHEBI:29105"/>
    </cofactor>
</comment>
<organism evidence="15 16">
    <name type="scientific">Funneliformis mosseae</name>
    <name type="common">Endomycorrhizal fungus</name>
    <name type="synonym">Glomus mosseae</name>
    <dbReference type="NCBI Taxonomy" id="27381"/>
    <lineage>
        <taxon>Eukaryota</taxon>
        <taxon>Fungi</taxon>
        <taxon>Fungi incertae sedis</taxon>
        <taxon>Mucoromycota</taxon>
        <taxon>Glomeromycotina</taxon>
        <taxon>Glomeromycetes</taxon>
        <taxon>Glomerales</taxon>
        <taxon>Glomeraceae</taxon>
        <taxon>Funneliformis</taxon>
    </lineage>
</organism>
<dbReference type="EMBL" id="CAJVPP010000519">
    <property type="protein sequence ID" value="CAG8489711.1"/>
    <property type="molecule type" value="Genomic_DNA"/>
</dbReference>
<comment type="catalytic activity">
    <reaction evidence="10">
        <text>a secondary alcohol + NAD(+) = a ketone + NADH + H(+)</text>
        <dbReference type="Rhea" id="RHEA:10740"/>
        <dbReference type="ChEBI" id="CHEBI:15378"/>
        <dbReference type="ChEBI" id="CHEBI:17087"/>
        <dbReference type="ChEBI" id="CHEBI:35681"/>
        <dbReference type="ChEBI" id="CHEBI:57540"/>
        <dbReference type="ChEBI" id="CHEBI:57945"/>
        <dbReference type="EC" id="1.1.1.1"/>
    </reaction>
</comment>
<dbReference type="InterPro" id="IPR014183">
    <property type="entry name" value="ADH_3"/>
</dbReference>
<dbReference type="PANTHER" id="PTHR43880">
    <property type="entry name" value="ALCOHOL DEHYDROGENASE"/>
    <property type="match status" value="1"/>
</dbReference>
<keyword evidence="4 12" id="KW-0862">Zinc</keyword>
<name>A0A9N8WPY0_FUNMO</name>
<evidence type="ECO:0000313" key="15">
    <source>
        <dbReference type="EMBL" id="CAG8489711.1"/>
    </source>
</evidence>
<evidence type="ECO:0000259" key="14">
    <source>
        <dbReference type="Pfam" id="PF08240"/>
    </source>
</evidence>
<dbReference type="CDD" id="cd08300">
    <property type="entry name" value="alcohol_DH_class_III"/>
    <property type="match status" value="1"/>
</dbReference>
<keyword evidence="3 12" id="KW-0479">Metal-binding</keyword>
<keyword evidence="16" id="KW-1185">Reference proteome</keyword>
<evidence type="ECO:0000256" key="12">
    <source>
        <dbReference type="RuleBase" id="RU362016"/>
    </source>
</evidence>
<dbReference type="FunFam" id="3.90.180.10:FF:000067">
    <property type="entry name" value="alcohol dehydrogenase 1-like isoform X1"/>
    <property type="match status" value="1"/>
</dbReference>
<comment type="catalytic activity">
    <reaction evidence="7">
        <text>S-(hydroxymethyl)glutathione + NADP(+) = S-formylglutathione + NADPH + H(+)</text>
        <dbReference type="Rhea" id="RHEA:19981"/>
        <dbReference type="ChEBI" id="CHEBI:15378"/>
        <dbReference type="ChEBI" id="CHEBI:57688"/>
        <dbReference type="ChEBI" id="CHEBI:57783"/>
        <dbReference type="ChEBI" id="CHEBI:58349"/>
        <dbReference type="ChEBI" id="CHEBI:58758"/>
        <dbReference type="EC" id="1.1.1.284"/>
    </reaction>
</comment>
<dbReference type="InterPro" id="IPR013154">
    <property type="entry name" value="ADH-like_N"/>
</dbReference>
<dbReference type="InterPro" id="IPR036291">
    <property type="entry name" value="NAD(P)-bd_dom_sf"/>
</dbReference>
<dbReference type="GO" id="GO:0046294">
    <property type="term" value="P:formaldehyde catabolic process"/>
    <property type="evidence" value="ECO:0007669"/>
    <property type="project" value="InterPro"/>
</dbReference>
<dbReference type="Pfam" id="PF08240">
    <property type="entry name" value="ADH_N"/>
    <property type="match status" value="1"/>
</dbReference>
<dbReference type="AlphaFoldDB" id="A0A9N8WPY0"/>
<evidence type="ECO:0000256" key="5">
    <source>
        <dbReference type="ARBA" id="ARBA00023002"/>
    </source>
</evidence>
<dbReference type="GO" id="GO:0008270">
    <property type="term" value="F:zinc ion binding"/>
    <property type="evidence" value="ECO:0007669"/>
    <property type="project" value="InterPro"/>
</dbReference>
<evidence type="ECO:0000256" key="2">
    <source>
        <dbReference type="ARBA" id="ARBA00010902"/>
    </source>
</evidence>
<dbReference type="InterPro" id="IPR013149">
    <property type="entry name" value="ADH-like_C"/>
</dbReference>
<comment type="catalytic activity">
    <reaction evidence="8">
        <text>S-nitrosoglutathione + NADH + H(+) = S-(hydroxysulfenamide)glutathione + NAD(+)</text>
        <dbReference type="Rhea" id="RHEA:78371"/>
        <dbReference type="ChEBI" id="CHEBI:15378"/>
        <dbReference type="ChEBI" id="CHEBI:57540"/>
        <dbReference type="ChEBI" id="CHEBI:57945"/>
        <dbReference type="ChEBI" id="CHEBI:145544"/>
        <dbReference type="ChEBI" id="CHEBI:229723"/>
    </reaction>
</comment>
<reference evidence="15" key="1">
    <citation type="submission" date="2021-06" db="EMBL/GenBank/DDBJ databases">
        <authorList>
            <person name="Kallberg Y."/>
            <person name="Tangrot J."/>
            <person name="Rosling A."/>
        </authorList>
    </citation>
    <scope>NUCLEOTIDE SEQUENCE</scope>
    <source>
        <strain evidence="15">87-6 pot B 2015</strain>
    </source>
</reference>
<keyword evidence="5 12" id="KW-0560">Oxidoreductase</keyword>
<evidence type="ECO:0000256" key="6">
    <source>
        <dbReference type="ARBA" id="ARBA00023027"/>
    </source>
</evidence>
<evidence type="ECO:0000256" key="9">
    <source>
        <dbReference type="ARBA" id="ARBA00048110"/>
    </source>
</evidence>
<dbReference type="SUPFAM" id="SSF50129">
    <property type="entry name" value="GroES-like"/>
    <property type="match status" value="2"/>
</dbReference>
<evidence type="ECO:0000256" key="10">
    <source>
        <dbReference type="ARBA" id="ARBA00049164"/>
    </source>
</evidence>
<evidence type="ECO:0000256" key="3">
    <source>
        <dbReference type="ARBA" id="ARBA00022723"/>
    </source>
</evidence>
<comment type="caution">
    <text evidence="15">The sequence shown here is derived from an EMBL/GenBank/DDBJ whole genome shotgun (WGS) entry which is preliminary data.</text>
</comment>
<dbReference type="GO" id="GO:0005829">
    <property type="term" value="C:cytosol"/>
    <property type="evidence" value="ECO:0007669"/>
    <property type="project" value="TreeGrafter"/>
</dbReference>
<protein>
    <recommendedName>
        <fullName evidence="12">S-(hydroxymethyl)glutathione dehydrogenase</fullName>
        <ecNumber evidence="12">1.1.1.284</ecNumber>
    </recommendedName>
</protein>
<comment type="catalytic activity">
    <reaction evidence="11">
        <text>a primary alcohol + NAD(+) = an aldehyde + NADH + H(+)</text>
        <dbReference type="Rhea" id="RHEA:10736"/>
        <dbReference type="ChEBI" id="CHEBI:15378"/>
        <dbReference type="ChEBI" id="CHEBI:15734"/>
        <dbReference type="ChEBI" id="CHEBI:17478"/>
        <dbReference type="ChEBI" id="CHEBI:57540"/>
        <dbReference type="ChEBI" id="CHEBI:57945"/>
        <dbReference type="EC" id="1.1.1.1"/>
    </reaction>
</comment>
<evidence type="ECO:0000259" key="13">
    <source>
        <dbReference type="Pfam" id="PF00107"/>
    </source>
</evidence>
<dbReference type="Proteomes" id="UP000789375">
    <property type="component" value="Unassembled WGS sequence"/>
</dbReference>
<gene>
    <name evidence="15" type="ORF">FMOSSE_LOCUS3466</name>
</gene>
<dbReference type="PROSITE" id="PS00059">
    <property type="entry name" value="ADH_ZINC"/>
    <property type="match status" value="1"/>
</dbReference>
<proteinExistence type="inferred from homology"/>
<comment type="catalytic activity">
    <reaction evidence="9 12">
        <text>S-(hydroxymethyl)glutathione + NAD(+) = S-formylglutathione + NADH + H(+)</text>
        <dbReference type="Rhea" id="RHEA:19985"/>
        <dbReference type="ChEBI" id="CHEBI:15378"/>
        <dbReference type="ChEBI" id="CHEBI:57540"/>
        <dbReference type="ChEBI" id="CHEBI:57688"/>
        <dbReference type="ChEBI" id="CHEBI:57945"/>
        <dbReference type="ChEBI" id="CHEBI:58758"/>
        <dbReference type="EC" id="1.1.1.284"/>
    </reaction>
</comment>
<dbReference type="Gene3D" id="3.40.50.720">
    <property type="entry name" value="NAD(P)-binding Rossmann-like Domain"/>
    <property type="match status" value="1"/>
</dbReference>
<dbReference type="NCBIfam" id="TIGR02818">
    <property type="entry name" value="adh_III_F_hyde"/>
    <property type="match status" value="1"/>
</dbReference>
<evidence type="ECO:0000256" key="8">
    <source>
        <dbReference type="ARBA" id="ARBA00047901"/>
    </source>
</evidence>
<accession>A0A9N8WPY0</accession>
<evidence type="ECO:0000256" key="11">
    <source>
        <dbReference type="ARBA" id="ARBA00049243"/>
    </source>
</evidence>
<dbReference type="FunFam" id="3.40.50.720:FF:000003">
    <property type="entry name" value="S-(hydroxymethyl)glutathione dehydrogenase"/>
    <property type="match status" value="1"/>
</dbReference>
<evidence type="ECO:0000256" key="7">
    <source>
        <dbReference type="ARBA" id="ARBA00047793"/>
    </source>
</evidence>
<evidence type="ECO:0000256" key="1">
    <source>
        <dbReference type="ARBA" id="ARBA00001947"/>
    </source>
</evidence>
<dbReference type="Pfam" id="PF00107">
    <property type="entry name" value="ADH_zinc_N"/>
    <property type="match status" value="1"/>
</dbReference>
<evidence type="ECO:0000313" key="16">
    <source>
        <dbReference type="Proteomes" id="UP000789375"/>
    </source>
</evidence>
<dbReference type="GO" id="GO:0051903">
    <property type="term" value="F:S-(hydroxymethyl)glutathione dehydrogenase [NAD(P)+] activity"/>
    <property type="evidence" value="ECO:0007669"/>
    <property type="project" value="UniProtKB-EC"/>
</dbReference>
<feature type="domain" description="Alcohol dehydrogenase-like N-terminal" evidence="14">
    <location>
        <begin position="61"/>
        <end position="150"/>
    </location>
</feature>
<keyword evidence="6 12" id="KW-0520">NAD</keyword>
<sequence length="410" mass="44540">MHSTISDIVRNIDYEENGLVKNLKIEIFKREKIVIKCKAAVAWGPAQPLSIEVIEVAPPKKGEVRVKILASGVCHTDAITLSGRDSAKWWPVILGHEGGGIVESIGEGVTSVQPGDHVIPLYIPECRECKFCKSGLTNTCSLIGSTVGNGLLLDKTTRFTCKGQKVYHYMGCSTFSQYTASVAKISPKASLDKVCLLGCCITTGYGAATKSANIRPGSTVAVFGCGGVGLSVIQGAAACKASRIFAVDVNPKKFEYAKKLGATDFINPEDYDKPIQQVLVEMTDGGLDYTFDCTGNTKVMRAALESCQQGWGESIIIGIPGANEEINTSPFQLIHGRAWKGSSFGGIKGRSELPNLVEDYLEKKLEIDMYISHQHKLEDINKAFDDMHSGERSVIRLIWVLQLKVPIICY</sequence>
<evidence type="ECO:0000256" key="4">
    <source>
        <dbReference type="ARBA" id="ARBA00022833"/>
    </source>
</evidence>
<dbReference type="Gene3D" id="3.90.180.10">
    <property type="entry name" value="Medium-chain alcohol dehydrogenases, catalytic domain"/>
    <property type="match status" value="1"/>
</dbReference>
<dbReference type="PANTHER" id="PTHR43880:SF12">
    <property type="entry name" value="ALCOHOL DEHYDROGENASE CLASS-3"/>
    <property type="match status" value="1"/>
</dbReference>
<comment type="similarity">
    <text evidence="2 12">Belongs to the zinc-containing alcohol dehydrogenase family. Class-III subfamily.</text>
</comment>
<dbReference type="SUPFAM" id="SSF51735">
    <property type="entry name" value="NAD(P)-binding Rossmann-fold domains"/>
    <property type="match status" value="1"/>
</dbReference>
<dbReference type="InterPro" id="IPR002328">
    <property type="entry name" value="ADH_Zn_CS"/>
</dbReference>
<dbReference type="GO" id="GO:0004022">
    <property type="term" value="F:alcohol dehydrogenase (NAD+) activity"/>
    <property type="evidence" value="ECO:0007669"/>
    <property type="project" value="UniProtKB-EC"/>
</dbReference>